<dbReference type="EMBL" id="QHLY01000012">
    <property type="protein sequence ID" value="PXA67076.1"/>
    <property type="molecule type" value="Genomic_DNA"/>
</dbReference>
<dbReference type="AlphaFoldDB" id="A0A317ZL09"/>
<evidence type="ECO:0000313" key="2">
    <source>
        <dbReference type="Proteomes" id="UP000246722"/>
    </source>
</evidence>
<comment type="caution">
    <text evidence="1">The sequence shown here is derived from an EMBL/GenBank/DDBJ whole genome shotgun (WGS) entry which is preliminary data.</text>
</comment>
<sequence>MVAASAYFGAFQPGDENIEAFARQMQVAKGLDPTLAIYAAYAYHEVNDRQRILQMADVLLADIGLVFFDVAMLARSLDGPTVVPFFPLLSQGWALLGAFDAMLPPALEGLEGHLRQSLWTTFDDGGASQVRSYMQREARK</sequence>
<protein>
    <submittedName>
        <fullName evidence="1">Uncharacterized protein</fullName>
    </submittedName>
</protein>
<keyword evidence="2" id="KW-1185">Reference proteome</keyword>
<evidence type="ECO:0000313" key="1">
    <source>
        <dbReference type="EMBL" id="PXA67076.1"/>
    </source>
</evidence>
<dbReference type="Proteomes" id="UP000246722">
    <property type="component" value="Unassembled WGS sequence"/>
</dbReference>
<gene>
    <name evidence="1" type="ORF">CTB96_09890</name>
</gene>
<name>A0A317ZL09_9MICO</name>
<proteinExistence type="predicted"/>
<accession>A0A317ZL09</accession>
<reference evidence="1 2" key="1">
    <citation type="submission" date="2018-05" db="EMBL/GenBank/DDBJ databases">
        <title>Genetic diversity of glacier-inhabiting Cryobacterium bacteria in China and description of Cryobacterium mengkeensis sp. nov. and Arthrobacter glacialis sp. nov.</title>
        <authorList>
            <person name="Liu Q."/>
            <person name="Xin Y.-H."/>
        </authorList>
    </citation>
    <scope>NUCLEOTIDE SEQUENCE [LARGE SCALE GENOMIC DNA]</scope>
    <source>
        <strain evidence="1 2">SK-1</strain>
    </source>
</reference>
<organism evidence="1 2">
    <name type="scientific">Cryobacterium arcticum</name>
    <dbReference type="NCBI Taxonomy" id="670052"/>
    <lineage>
        <taxon>Bacteria</taxon>
        <taxon>Bacillati</taxon>
        <taxon>Actinomycetota</taxon>
        <taxon>Actinomycetes</taxon>
        <taxon>Micrococcales</taxon>
        <taxon>Microbacteriaceae</taxon>
        <taxon>Cryobacterium</taxon>
    </lineage>
</organism>